<name>A0A9W7XV41_9FUNG</name>
<keyword evidence="3" id="KW-1185">Reference proteome</keyword>
<comment type="caution">
    <text evidence="2">The sequence shown here is derived from an EMBL/GenBank/DDBJ whole genome shotgun (WGS) entry which is preliminary data.</text>
</comment>
<accession>A0A9W7XV41</accession>
<evidence type="ECO:0000313" key="3">
    <source>
        <dbReference type="Proteomes" id="UP001149813"/>
    </source>
</evidence>
<feature type="region of interest" description="Disordered" evidence="1">
    <location>
        <begin position="237"/>
        <end position="261"/>
    </location>
</feature>
<proteinExistence type="predicted"/>
<dbReference type="EMBL" id="JANBOJ010000503">
    <property type="protein sequence ID" value="KAJ1719074.1"/>
    <property type="molecule type" value="Genomic_DNA"/>
</dbReference>
<sequence>MLDQAKVYAAFEKASAAEASTMIAKLEAQIETAGKQTEAHVKAAKMRAAEAVAKTAELACSLATTHASEDNLKAVLKKEDAHTTEVNNMISDLSSKLGTTHEQAETCTKSKKAAAARAVAETAELRYSLAAARQSKVSLNAVLENKKARNTEADTEIADLAHNLNTASRNVETYKVAYKGCMDTTNRYTGDIQLLNQQLYNAQVTQMTCANLVAVAGVVFMSIQQVAESTLAPAQQAAADGSAGGSTPNFWPPRQPSTDGYGAATESLRIEVLDDHPAEAPVNASECEPVCEAGQAMGKLAKNLYDNAKNLNPSTSGPWSEAASSLNAFDDTFYGSGIIGGSVQDVEPAGGKI</sequence>
<feature type="compositionally biased region" description="Low complexity" evidence="1">
    <location>
        <begin position="237"/>
        <end position="248"/>
    </location>
</feature>
<dbReference type="Proteomes" id="UP001149813">
    <property type="component" value="Unassembled WGS sequence"/>
</dbReference>
<evidence type="ECO:0000313" key="2">
    <source>
        <dbReference type="EMBL" id="KAJ1719074.1"/>
    </source>
</evidence>
<protein>
    <submittedName>
        <fullName evidence="2">Uncharacterized protein</fullName>
    </submittedName>
</protein>
<organism evidence="2 3">
    <name type="scientific">Coemansia erecta</name>
    <dbReference type="NCBI Taxonomy" id="147472"/>
    <lineage>
        <taxon>Eukaryota</taxon>
        <taxon>Fungi</taxon>
        <taxon>Fungi incertae sedis</taxon>
        <taxon>Zoopagomycota</taxon>
        <taxon>Kickxellomycotina</taxon>
        <taxon>Kickxellomycetes</taxon>
        <taxon>Kickxellales</taxon>
        <taxon>Kickxellaceae</taxon>
        <taxon>Coemansia</taxon>
    </lineage>
</organism>
<dbReference type="AlphaFoldDB" id="A0A9W7XV41"/>
<evidence type="ECO:0000256" key="1">
    <source>
        <dbReference type="SAM" id="MobiDB-lite"/>
    </source>
</evidence>
<reference evidence="2" key="1">
    <citation type="submission" date="2022-07" db="EMBL/GenBank/DDBJ databases">
        <title>Phylogenomic reconstructions and comparative analyses of Kickxellomycotina fungi.</title>
        <authorList>
            <person name="Reynolds N.K."/>
            <person name="Stajich J.E."/>
            <person name="Barry K."/>
            <person name="Grigoriev I.V."/>
            <person name="Crous P."/>
            <person name="Smith M.E."/>
        </authorList>
    </citation>
    <scope>NUCLEOTIDE SEQUENCE</scope>
    <source>
        <strain evidence="2">NBRC 32514</strain>
    </source>
</reference>
<gene>
    <name evidence="2" type="ORF">LPJ53_006093</name>
</gene>